<dbReference type="EMBL" id="LGRX02020241">
    <property type="protein sequence ID" value="KAK3257679.1"/>
    <property type="molecule type" value="Genomic_DNA"/>
</dbReference>
<comment type="caution">
    <text evidence="2">The sequence shown here is derived from an EMBL/GenBank/DDBJ whole genome shotgun (WGS) entry which is preliminary data.</text>
</comment>
<dbReference type="AlphaFoldDB" id="A0AAE0FDF3"/>
<protein>
    <recommendedName>
        <fullName evidence="4">Chlorophyllase</fullName>
    </recommendedName>
</protein>
<gene>
    <name evidence="2" type="ORF">CYMTET_33245</name>
</gene>
<evidence type="ECO:0000313" key="2">
    <source>
        <dbReference type="EMBL" id="KAK3257679.1"/>
    </source>
</evidence>
<evidence type="ECO:0008006" key="4">
    <source>
        <dbReference type="Google" id="ProtNLM"/>
    </source>
</evidence>
<dbReference type="SUPFAM" id="SSF53474">
    <property type="entry name" value="alpha/beta-Hydrolases"/>
    <property type="match status" value="1"/>
</dbReference>
<proteinExistence type="predicted"/>
<sequence>MPNLFRVVAVLACVLSSIPQVQASDEDIIFKPLASGPPKLMVLIPGGKVPNVNYTNTALAIQKATEMSLWIVVPAVFERLCIIQCSGKGACLVLHQAVEGAIAKAVKAGFPLVDKSRDVFIGGHSLGGTCGNYLMQGYPGVYAGLVIMGSYVDSKGPGSLVNYTAPVILIGAELDGGLAKPVNMALWWMQFEEVLVSKGRDTAIRNKSVVILPSIDHSDFCPGYAVPGDLPSELDSATALNTYIGPTVAAFLHLHSGMPTSVQQKAIAKLTNAIAQTRTLMTPIVRAFDLEVDGGIGIIEGGASSPWCITAQHRIGGLSATDDANLFIKNKYTNSSTGEGGFEHTRVGYKVSGSQLLLNTSGHNAYERDVEDTATTNAAKEIGCKLVSSGRIEQQLNVTAVTKGVTCGDVNKYAVEKMKDLLQSQVPKTLQRYETKGRGFCWKPDFSPPGDIGPLFIAETLELKENATCLSVASLTISTTISSKIFPGVHYCKLLSPAKVMDWIYTVSMKTPETTSNSYLLSSETTHKGINVH</sequence>
<name>A0AAE0FDF3_9CHLO</name>
<dbReference type="Gene3D" id="3.40.50.1820">
    <property type="entry name" value="alpha/beta hydrolase"/>
    <property type="match status" value="1"/>
</dbReference>
<dbReference type="InterPro" id="IPR029058">
    <property type="entry name" value="AB_hydrolase_fold"/>
</dbReference>
<feature type="signal peptide" evidence="1">
    <location>
        <begin position="1"/>
        <end position="23"/>
    </location>
</feature>
<accession>A0AAE0FDF3</accession>
<keyword evidence="1" id="KW-0732">Signal</keyword>
<dbReference type="Proteomes" id="UP001190700">
    <property type="component" value="Unassembled WGS sequence"/>
</dbReference>
<evidence type="ECO:0000256" key="1">
    <source>
        <dbReference type="SAM" id="SignalP"/>
    </source>
</evidence>
<evidence type="ECO:0000313" key="3">
    <source>
        <dbReference type="Proteomes" id="UP001190700"/>
    </source>
</evidence>
<reference evidence="2 3" key="1">
    <citation type="journal article" date="2015" name="Genome Biol. Evol.">
        <title>Comparative Genomics of a Bacterivorous Green Alga Reveals Evolutionary Causalities and Consequences of Phago-Mixotrophic Mode of Nutrition.</title>
        <authorList>
            <person name="Burns J.A."/>
            <person name="Paasch A."/>
            <person name="Narechania A."/>
            <person name="Kim E."/>
        </authorList>
    </citation>
    <scope>NUCLEOTIDE SEQUENCE [LARGE SCALE GENOMIC DNA]</scope>
    <source>
        <strain evidence="2 3">PLY_AMNH</strain>
    </source>
</reference>
<feature type="chain" id="PRO_5042129426" description="Chlorophyllase" evidence="1">
    <location>
        <begin position="24"/>
        <end position="533"/>
    </location>
</feature>
<keyword evidence="3" id="KW-1185">Reference proteome</keyword>
<organism evidence="2 3">
    <name type="scientific">Cymbomonas tetramitiformis</name>
    <dbReference type="NCBI Taxonomy" id="36881"/>
    <lineage>
        <taxon>Eukaryota</taxon>
        <taxon>Viridiplantae</taxon>
        <taxon>Chlorophyta</taxon>
        <taxon>Pyramimonadophyceae</taxon>
        <taxon>Pyramimonadales</taxon>
        <taxon>Pyramimonadaceae</taxon>
        <taxon>Cymbomonas</taxon>
    </lineage>
</organism>